<dbReference type="AlphaFoldDB" id="A0AA88ULG3"/>
<dbReference type="GO" id="GO:0009639">
    <property type="term" value="P:response to red or far red light"/>
    <property type="evidence" value="ECO:0007669"/>
    <property type="project" value="InterPro"/>
</dbReference>
<evidence type="ECO:0000313" key="2">
    <source>
        <dbReference type="Proteomes" id="UP001187471"/>
    </source>
</evidence>
<comment type="caution">
    <text evidence="1">The sequence shown here is derived from an EMBL/GenBank/DDBJ whole genome shotgun (WGS) entry which is preliminary data.</text>
</comment>
<accession>A0AA88ULG3</accession>
<sequence length="84" mass="9643">MEEMDLRLVHPKMESSFFGNPNQRNSVGSGEYPETFFSMFAEMAKRVWLLHCLAFSFDLEAAIFQAQGLDLDWGSAGYELIQEE</sequence>
<organism evidence="1 2">
    <name type="scientific">Escallonia rubra</name>
    <dbReference type="NCBI Taxonomy" id="112253"/>
    <lineage>
        <taxon>Eukaryota</taxon>
        <taxon>Viridiplantae</taxon>
        <taxon>Streptophyta</taxon>
        <taxon>Embryophyta</taxon>
        <taxon>Tracheophyta</taxon>
        <taxon>Spermatophyta</taxon>
        <taxon>Magnoliopsida</taxon>
        <taxon>eudicotyledons</taxon>
        <taxon>Gunneridae</taxon>
        <taxon>Pentapetalae</taxon>
        <taxon>asterids</taxon>
        <taxon>campanulids</taxon>
        <taxon>Escalloniales</taxon>
        <taxon>Escalloniaceae</taxon>
        <taxon>Escallonia</taxon>
    </lineage>
</organism>
<keyword evidence="2" id="KW-1185">Reference proteome</keyword>
<protein>
    <submittedName>
        <fullName evidence="1">Uncharacterized protein</fullName>
    </submittedName>
</protein>
<dbReference type="EMBL" id="JAVXUO010000735">
    <property type="protein sequence ID" value="KAK2989519.1"/>
    <property type="molecule type" value="Genomic_DNA"/>
</dbReference>
<evidence type="ECO:0000313" key="1">
    <source>
        <dbReference type="EMBL" id="KAK2989519.1"/>
    </source>
</evidence>
<proteinExistence type="predicted"/>
<reference evidence="1" key="1">
    <citation type="submission" date="2022-12" db="EMBL/GenBank/DDBJ databases">
        <title>Draft genome assemblies for two species of Escallonia (Escalloniales).</title>
        <authorList>
            <person name="Chanderbali A."/>
            <person name="Dervinis C."/>
            <person name="Anghel I."/>
            <person name="Soltis D."/>
            <person name="Soltis P."/>
            <person name="Zapata F."/>
        </authorList>
    </citation>
    <scope>NUCLEOTIDE SEQUENCE</scope>
    <source>
        <strain evidence="1">UCBG92.1500</strain>
        <tissue evidence="1">Leaf</tissue>
    </source>
</reference>
<dbReference type="Proteomes" id="UP001187471">
    <property type="component" value="Unassembled WGS sequence"/>
</dbReference>
<name>A0AA88ULG3_9ASTE</name>
<gene>
    <name evidence="1" type="ORF">RJ640_005411</name>
</gene>
<dbReference type="PANTHER" id="PTHR31161">
    <property type="entry name" value="PROTEIN GRAVITROPIC IN THE LIGHT 1"/>
    <property type="match status" value="1"/>
</dbReference>
<dbReference type="GO" id="GO:0009959">
    <property type="term" value="P:negative gravitropism"/>
    <property type="evidence" value="ECO:0007669"/>
    <property type="project" value="InterPro"/>
</dbReference>
<dbReference type="InterPro" id="IPR040225">
    <property type="entry name" value="GIL1-like"/>
</dbReference>